<evidence type="ECO:0000256" key="3">
    <source>
        <dbReference type="ARBA" id="ARBA00022801"/>
    </source>
</evidence>
<protein>
    <recommendedName>
        <fullName evidence="9">CLIP domain-containing serine protease</fullName>
        <ecNumber evidence="8">3.4.21.-</ecNumber>
    </recommendedName>
</protein>
<keyword evidence="9" id="KW-0964">Secreted</keyword>
<keyword evidence="13" id="KW-1185">Reference proteome</keyword>
<dbReference type="InterPro" id="IPR001254">
    <property type="entry name" value="Trypsin_dom"/>
</dbReference>
<evidence type="ECO:0000256" key="9">
    <source>
        <dbReference type="RuleBase" id="RU366078"/>
    </source>
</evidence>
<keyword evidence="1 8" id="KW-0645">Protease</keyword>
<keyword evidence="5" id="KW-1015">Disulfide bond</keyword>
<dbReference type="InterPro" id="IPR022700">
    <property type="entry name" value="CLIP"/>
</dbReference>
<keyword evidence="4 8" id="KW-0720">Serine protease</keyword>
<dbReference type="FunFam" id="2.40.10.10:FF:000028">
    <property type="entry name" value="Serine protease easter"/>
    <property type="match status" value="1"/>
</dbReference>
<organism evidence="12 13">
    <name type="scientific">Popillia japonica</name>
    <name type="common">Japanese beetle</name>
    <dbReference type="NCBI Taxonomy" id="7064"/>
    <lineage>
        <taxon>Eukaryota</taxon>
        <taxon>Metazoa</taxon>
        <taxon>Ecdysozoa</taxon>
        <taxon>Arthropoda</taxon>
        <taxon>Hexapoda</taxon>
        <taxon>Insecta</taxon>
        <taxon>Pterygota</taxon>
        <taxon>Neoptera</taxon>
        <taxon>Endopterygota</taxon>
        <taxon>Coleoptera</taxon>
        <taxon>Polyphaga</taxon>
        <taxon>Scarabaeiformia</taxon>
        <taxon>Scarabaeidae</taxon>
        <taxon>Rutelinae</taxon>
        <taxon>Popillia</taxon>
    </lineage>
</organism>
<dbReference type="InterPro" id="IPR001314">
    <property type="entry name" value="Peptidase_S1A"/>
</dbReference>
<dbReference type="Pfam" id="PF00089">
    <property type="entry name" value="Trypsin"/>
    <property type="match status" value="1"/>
</dbReference>
<feature type="domain" description="Clip" evidence="11">
    <location>
        <begin position="95"/>
        <end position="150"/>
    </location>
</feature>
<dbReference type="Gene3D" id="3.30.1640.30">
    <property type="match status" value="2"/>
</dbReference>
<dbReference type="InterPro" id="IPR033116">
    <property type="entry name" value="TRYPSIN_SER"/>
</dbReference>
<sequence length="447" mass="49631">MKYAHVQFIFCALVIRIINGQGIHNTTRCQTPNNSFGECVNIFQCPSFMKFLAQRKVVTEQEKIALRLYICGASLKDQKSCCAEEDVNIDWIYEDCQTPNEETGKCKPVDYCDPILHYIKSRSNITIETKMELRKYICKGGTSIRPNVCCPHKPLMIVSRMYTHNTESVDHSSHRNIHLLPNICGQQPSDNKIVRGKTTAIYEFPWAAALLIKTGNITEYDCGGSLISNRYVLTAAHCISNDKSRIVGVRLGEHDFRTETDCAVGADGIPYCTPPHEDFEVTPEDAIVHSNYNNNNNSLINDIALIRLRRPVNLTDAIAPVCLPITIEDKSNNLAEIYTVIGWGTTADSERSKVLMKANVPVRFIGKCTGITLHDKQLCAGGVNETDACQGDSGSPLMGEFVDNGVVKIIQYGIVSMGSSVCGKVNVPTVYAKVSGYIRWILDHLQS</sequence>
<evidence type="ECO:0000313" key="12">
    <source>
        <dbReference type="EMBL" id="KAK9730101.1"/>
    </source>
</evidence>
<evidence type="ECO:0000256" key="4">
    <source>
        <dbReference type="ARBA" id="ARBA00022825"/>
    </source>
</evidence>
<dbReference type="InterPro" id="IPR009003">
    <property type="entry name" value="Peptidase_S1_PA"/>
</dbReference>
<dbReference type="AlphaFoldDB" id="A0AAW1L5G4"/>
<dbReference type="PROSITE" id="PS00135">
    <property type="entry name" value="TRYPSIN_SER"/>
    <property type="match status" value="1"/>
</dbReference>
<feature type="chain" id="PRO_5043105747" description="CLIP domain-containing serine protease" evidence="9">
    <location>
        <begin position="21"/>
        <end position="447"/>
    </location>
</feature>
<feature type="domain" description="Peptidase S1" evidence="10">
    <location>
        <begin position="193"/>
        <end position="446"/>
    </location>
</feature>
<dbReference type="PANTHER" id="PTHR24256">
    <property type="entry name" value="TRYPTASE-RELATED"/>
    <property type="match status" value="1"/>
</dbReference>
<dbReference type="GO" id="GO:0006508">
    <property type="term" value="P:proteolysis"/>
    <property type="evidence" value="ECO:0007669"/>
    <property type="project" value="UniProtKB-KW"/>
</dbReference>
<dbReference type="CDD" id="cd00190">
    <property type="entry name" value="Tryp_SPc"/>
    <property type="match status" value="1"/>
</dbReference>
<gene>
    <name evidence="12" type="ORF">QE152_g15528</name>
</gene>
<dbReference type="PROSITE" id="PS00134">
    <property type="entry name" value="TRYPSIN_HIS"/>
    <property type="match status" value="1"/>
</dbReference>
<dbReference type="PRINTS" id="PR00722">
    <property type="entry name" value="CHYMOTRYPSIN"/>
</dbReference>
<keyword evidence="6" id="KW-0325">Glycoprotein</keyword>
<evidence type="ECO:0000256" key="1">
    <source>
        <dbReference type="ARBA" id="ARBA00022670"/>
    </source>
</evidence>
<evidence type="ECO:0000256" key="6">
    <source>
        <dbReference type="ARBA" id="ARBA00023180"/>
    </source>
</evidence>
<feature type="signal peptide" evidence="9">
    <location>
        <begin position="1"/>
        <end position="20"/>
    </location>
</feature>
<comment type="subcellular location">
    <subcellularLocation>
        <location evidence="9">Secreted</location>
    </subcellularLocation>
</comment>
<dbReference type="PROSITE" id="PS50240">
    <property type="entry name" value="TRYPSIN_DOM"/>
    <property type="match status" value="1"/>
</dbReference>
<evidence type="ECO:0000313" key="13">
    <source>
        <dbReference type="Proteomes" id="UP001458880"/>
    </source>
</evidence>
<name>A0AAW1L5G4_POPJA</name>
<dbReference type="SMART" id="SM00680">
    <property type="entry name" value="CLIP"/>
    <property type="match status" value="2"/>
</dbReference>
<dbReference type="InterPro" id="IPR043504">
    <property type="entry name" value="Peptidase_S1_PA_chymotrypsin"/>
</dbReference>
<comment type="domain">
    <text evidence="9">The clip domain consists of 35-55 residues which are 'knitted' together usually by 3 conserved disulfide bonds forming a clip-like compact structure.</text>
</comment>
<dbReference type="SMART" id="SM00020">
    <property type="entry name" value="Tryp_SPc"/>
    <property type="match status" value="1"/>
</dbReference>
<evidence type="ECO:0000259" key="10">
    <source>
        <dbReference type="PROSITE" id="PS50240"/>
    </source>
</evidence>
<dbReference type="EC" id="3.4.21.-" evidence="8"/>
<dbReference type="GO" id="GO:0004252">
    <property type="term" value="F:serine-type endopeptidase activity"/>
    <property type="evidence" value="ECO:0007669"/>
    <property type="project" value="UniProtKB-UniRule"/>
</dbReference>
<dbReference type="EMBL" id="JASPKY010000153">
    <property type="protein sequence ID" value="KAK9730101.1"/>
    <property type="molecule type" value="Genomic_DNA"/>
</dbReference>
<dbReference type="GO" id="GO:0005576">
    <property type="term" value="C:extracellular region"/>
    <property type="evidence" value="ECO:0007669"/>
    <property type="project" value="UniProtKB-SubCell"/>
</dbReference>
<dbReference type="SUPFAM" id="SSF50494">
    <property type="entry name" value="Trypsin-like serine proteases"/>
    <property type="match status" value="1"/>
</dbReference>
<dbReference type="InterPro" id="IPR038565">
    <property type="entry name" value="CLIP_sf"/>
</dbReference>
<proteinExistence type="inferred from homology"/>
<dbReference type="Proteomes" id="UP001458880">
    <property type="component" value="Unassembled WGS sequence"/>
</dbReference>
<comment type="caution">
    <text evidence="12">The sequence shown here is derived from an EMBL/GenBank/DDBJ whole genome shotgun (WGS) entry which is preliminary data.</text>
</comment>
<dbReference type="Gene3D" id="2.40.10.10">
    <property type="entry name" value="Trypsin-like serine proteases"/>
    <property type="match status" value="2"/>
</dbReference>
<comment type="similarity">
    <text evidence="7 9">Belongs to the peptidase S1 family. CLIP subfamily.</text>
</comment>
<dbReference type="InterPro" id="IPR018114">
    <property type="entry name" value="TRYPSIN_HIS"/>
</dbReference>
<dbReference type="Pfam" id="PF12032">
    <property type="entry name" value="CLIP"/>
    <property type="match status" value="2"/>
</dbReference>
<dbReference type="InterPro" id="IPR051487">
    <property type="entry name" value="Ser/Thr_Proteases_Immune/Dev"/>
</dbReference>
<evidence type="ECO:0000256" key="2">
    <source>
        <dbReference type="ARBA" id="ARBA00022729"/>
    </source>
</evidence>
<evidence type="ECO:0000259" key="11">
    <source>
        <dbReference type="PROSITE" id="PS51888"/>
    </source>
</evidence>
<keyword evidence="2 9" id="KW-0732">Signal</keyword>
<reference evidence="12 13" key="1">
    <citation type="journal article" date="2024" name="BMC Genomics">
        <title>De novo assembly and annotation of Popillia japonica's genome with initial clues to its potential as an invasive pest.</title>
        <authorList>
            <person name="Cucini C."/>
            <person name="Boschi S."/>
            <person name="Funari R."/>
            <person name="Cardaioli E."/>
            <person name="Iannotti N."/>
            <person name="Marturano G."/>
            <person name="Paoli F."/>
            <person name="Bruttini M."/>
            <person name="Carapelli A."/>
            <person name="Frati F."/>
            <person name="Nardi F."/>
        </authorList>
    </citation>
    <scope>NUCLEOTIDE SEQUENCE [LARGE SCALE GENOMIC DNA]</scope>
    <source>
        <strain evidence="12">DMR45628</strain>
    </source>
</reference>
<evidence type="ECO:0000256" key="8">
    <source>
        <dbReference type="RuleBase" id="RU363034"/>
    </source>
</evidence>
<keyword evidence="3 8" id="KW-0378">Hydrolase</keyword>
<evidence type="ECO:0000256" key="5">
    <source>
        <dbReference type="ARBA" id="ARBA00023157"/>
    </source>
</evidence>
<evidence type="ECO:0000256" key="7">
    <source>
        <dbReference type="ARBA" id="ARBA00024195"/>
    </source>
</evidence>
<dbReference type="PROSITE" id="PS51888">
    <property type="entry name" value="CLIP"/>
    <property type="match status" value="1"/>
</dbReference>
<accession>A0AAW1L5G4</accession>